<keyword evidence="2" id="KW-0808">Transferase</keyword>
<sequence length="412" mass="44803">MTQPERDVLSTRIADCILGQHESWTRRMFELGRQLRADGGGPVWDLSLGNPSLEPPELWAQAIVETLRDEPAGMHRYMTNSGFLEVREFIAQREGARYGITGLEAHDVTMTVGAAGAINVLLKSIVDDGDRVLVPAPFFSEYEHYCANHGATLVPVPTAPGFELDLDAIEAAITRDPASARILLLNSPNNPTGTIYSAASLDQLAARLTKLALPRPLWVIEDSPYRDLVHDERAATVPSMLGRWPNTVLVTSHSKDLGLAGERIGYLIISPEARGRELLHRAVTFCNRTLGFVNAPALMQRVLPKVLGQPGGRVEVQVYAANCHKMAAGLRELGFELPAPQAGFFLFPRLPPSLRESLGEAADVTLTHQLREQRALVVPGVAFGVPGHLRLAMCVDPPVVDGALDAFRAVCA</sequence>
<accession>A0A2S9YU30</accession>
<dbReference type="PANTHER" id="PTHR42691:SF1">
    <property type="entry name" value="ASPARTATE AMINOTRANSFERASE YHDR-RELATED"/>
    <property type="match status" value="1"/>
</dbReference>
<dbReference type="RefSeq" id="WP_106088729.1">
    <property type="nucleotide sequence ID" value="NZ_PVNL01000040.1"/>
</dbReference>
<evidence type="ECO:0000259" key="1">
    <source>
        <dbReference type="Pfam" id="PF00155"/>
    </source>
</evidence>
<dbReference type="InterPro" id="IPR015424">
    <property type="entry name" value="PyrdxlP-dep_Trfase"/>
</dbReference>
<dbReference type="GO" id="GO:0004069">
    <property type="term" value="F:L-aspartate:2-oxoglutarate aminotransferase activity"/>
    <property type="evidence" value="ECO:0007669"/>
    <property type="project" value="UniProtKB-EC"/>
</dbReference>
<dbReference type="InterPro" id="IPR004839">
    <property type="entry name" value="Aminotransferase_I/II_large"/>
</dbReference>
<dbReference type="OrthoDB" id="9804474at2"/>
<dbReference type="EMBL" id="PVNL01000040">
    <property type="protein sequence ID" value="PRQ08617.1"/>
    <property type="molecule type" value="Genomic_DNA"/>
</dbReference>
<name>A0A2S9YU30_9BACT</name>
<evidence type="ECO:0000313" key="3">
    <source>
        <dbReference type="Proteomes" id="UP000238823"/>
    </source>
</evidence>
<dbReference type="PANTHER" id="PTHR42691">
    <property type="entry name" value="ASPARTATE AMINOTRANSFERASE YHDR-RELATED"/>
    <property type="match status" value="1"/>
</dbReference>
<dbReference type="GO" id="GO:0030170">
    <property type="term" value="F:pyridoxal phosphate binding"/>
    <property type="evidence" value="ECO:0007669"/>
    <property type="project" value="InterPro"/>
</dbReference>
<reference evidence="2 3" key="1">
    <citation type="submission" date="2018-03" db="EMBL/GenBank/DDBJ databases">
        <title>Draft Genome Sequences of the Obligatory Marine Myxobacteria Enhygromyxa salina SWB007.</title>
        <authorList>
            <person name="Poehlein A."/>
            <person name="Moghaddam J.A."/>
            <person name="Harms H."/>
            <person name="Alanjari M."/>
            <person name="Koenig G.M."/>
            <person name="Daniel R."/>
            <person name="Schaeberle T.F."/>
        </authorList>
    </citation>
    <scope>NUCLEOTIDE SEQUENCE [LARGE SCALE GENOMIC DNA]</scope>
    <source>
        <strain evidence="2 3">SWB007</strain>
    </source>
</reference>
<organism evidence="2 3">
    <name type="scientific">Enhygromyxa salina</name>
    <dbReference type="NCBI Taxonomy" id="215803"/>
    <lineage>
        <taxon>Bacteria</taxon>
        <taxon>Pseudomonadati</taxon>
        <taxon>Myxococcota</taxon>
        <taxon>Polyangia</taxon>
        <taxon>Nannocystales</taxon>
        <taxon>Nannocystaceae</taxon>
        <taxon>Enhygromyxa</taxon>
    </lineage>
</organism>
<keyword evidence="2" id="KW-0032">Aminotransferase</keyword>
<dbReference type="Proteomes" id="UP000238823">
    <property type="component" value="Unassembled WGS sequence"/>
</dbReference>
<dbReference type="NCBIfam" id="NF005305">
    <property type="entry name" value="PRK06836.1"/>
    <property type="match status" value="1"/>
</dbReference>
<dbReference type="InterPro" id="IPR015421">
    <property type="entry name" value="PyrdxlP-dep_Trfase_major"/>
</dbReference>
<proteinExistence type="predicted"/>
<dbReference type="EC" id="2.6.1.1" evidence="2"/>
<gene>
    <name evidence="2" type="primary">aspC_3</name>
    <name evidence="2" type="ORF">ENSA7_16990</name>
</gene>
<dbReference type="Gene3D" id="3.40.640.10">
    <property type="entry name" value="Type I PLP-dependent aspartate aminotransferase-like (Major domain)"/>
    <property type="match status" value="1"/>
</dbReference>
<comment type="caution">
    <text evidence="2">The sequence shown here is derived from an EMBL/GenBank/DDBJ whole genome shotgun (WGS) entry which is preliminary data.</text>
</comment>
<dbReference type="AlphaFoldDB" id="A0A2S9YU30"/>
<evidence type="ECO:0000313" key="2">
    <source>
        <dbReference type="EMBL" id="PRQ08617.1"/>
    </source>
</evidence>
<dbReference type="SUPFAM" id="SSF53383">
    <property type="entry name" value="PLP-dependent transferases"/>
    <property type="match status" value="1"/>
</dbReference>
<dbReference type="Pfam" id="PF00155">
    <property type="entry name" value="Aminotran_1_2"/>
    <property type="match status" value="1"/>
</dbReference>
<dbReference type="CDD" id="cd00609">
    <property type="entry name" value="AAT_like"/>
    <property type="match status" value="1"/>
</dbReference>
<feature type="domain" description="Aminotransferase class I/classII large" evidence="1">
    <location>
        <begin position="44"/>
        <end position="406"/>
    </location>
</feature>
<protein>
    <submittedName>
        <fullName evidence="2">Aspartate aminotransferase</fullName>
        <ecNumber evidence="2">2.6.1.1</ecNumber>
    </submittedName>
</protein>